<keyword evidence="1" id="KW-0472">Membrane</keyword>
<dbReference type="RefSeq" id="WP_071866925.1">
    <property type="nucleotide sequence ID" value="NZ_BJWA01000012.1"/>
</dbReference>
<feature type="transmembrane region" description="Helical" evidence="1">
    <location>
        <begin position="20"/>
        <end position="36"/>
    </location>
</feature>
<name>A0ABQ0VDQ3_ENTMU</name>
<feature type="transmembrane region" description="Helical" evidence="1">
    <location>
        <begin position="94"/>
        <end position="116"/>
    </location>
</feature>
<dbReference type="InterPro" id="IPR006976">
    <property type="entry name" value="VanZ-like"/>
</dbReference>
<accession>A0ABQ0VDQ3</accession>
<dbReference type="Proteomes" id="UP000321175">
    <property type="component" value="Unassembled WGS sequence"/>
</dbReference>
<feature type="transmembrane region" description="Helical" evidence="1">
    <location>
        <begin position="161"/>
        <end position="179"/>
    </location>
</feature>
<sequence length="211" mass="23938">MIQQIGFWESIVDILTLKPVFFVGLLILASFLFWFTRKNKGSFKLVSILSSLLLFYYMSVTFFNVFGVPTLYGLNRISGFGENIFNPNINLVPFIDGINTGYILNIICFIPIGFLCPLISPTYRKFSYSLLFGFCTSLLIELSQLFTVARATDIDDLTSNVLGMILGYFLIEVILRMINHSSNKILDKTSDFSWSIPVLVVFIAFANTFFS</sequence>
<evidence type="ECO:0000259" key="2">
    <source>
        <dbReference type="Pfam" id="PF04892"/>
    </source>
</evidence>
<feature type="transmembrane region" description="Helical" evidence="1">
    <location>
        <begin position="128"/>
        <end position="149"/>
    </location>
</feature>
<dbReference type="EMBL" id="BJWA01000012">
    <property type="protein sequence ID" value="GEL80639.1"/>
    <property type="molecule type" value="Genomic_DNA"/>
</dbReference>
<gene>
    <name evidence="3" type="ORF">EMU01_17830</name>
</gene>
<keyword evidence="1" id="KW-0812">Transmembrane</keyword>
<reference evidence="3 4" key="1">
    <citation type="submission" date="2019-07" db="EMBL/GenBank/DDBJ databases">
        <title>Whole genome shotgun sequence of Enterococcus mundtii NBRC 100490.</title>
        <authorList>
            <person name="Hosoyama A."/>
            <person name="Uohara A."/>
            <person name="Ohji S."/>
            <person name="Ichikawa N."/>
        </authorList>
    </citation>
    <scope>NUCLEOTIDE SEQUENCE [LARGE SCALE GENOMIC DNA]</scope>
    <source>
        <strain evidence="3 4">NBRC 100490</strain>
    </source>
</reference>
<keyword evidence="1" id="KW-1133">Transmembrane helix</keyword>
<organism evidence="3 4">
    <name type="scientific">Enterococcus mundtii</name>
    <dbReference type="NCBI Taxonomy" id="53346"/>
    <lineage>
        <taxon>Bacteria</taxon>
        <taxon>Bacillati</taxon>
        <taxon>Bacillota</taxon>
        <taxon>Bacilli</taxon>
        <taxon>Lactobacillales</taxon>
        <taxon>Enterococcaceae</taxon>
        <taxon>Enterococcus</taxon>
    </lineage>
</organism>
<feature type="transmembrane region" description="Helical" evidence="1">
    <location>
        <begin position="191"/>
        <end position="210"/>
    </location>
</feature>
<dbReference type="InterPro" id="IPR053150">
    <property type="entry name" value="Teicoplanin_resist-assoc"/>
</dbReference>
<proteinExistence type="predicted"/>
<feature type="transmembrane region" description="Helical" evidence="1">
    <location>
        <begin position="48"/>
        <end position="74"/>
    </location>
</feature>
<evidence type="ECO:0000313" key="4">
    <source>
        <dbReference type="Proteomes" id="UP000321175"/>
    </source>
</evidence>
<dbReference type="Pfam" id="PF04892">
    <property type="entry name" value="VanZ"/>
    <property type="match status" value="1"/>
</dbReference>
<keyword evidence="4" id="KW-1185">Reference proteome</keyword>
<comment type="caution">
    <text evidence="3">The sequence shown here is derived from an EMBL/GenBank/DDBJ whole genome shotgun (WGS) entry which is preliminary data.</text>
</comment>
<dbReference type="PANTHER" id="PTHR36834:SF1">
    <property type="entry name" value="INTEGRAL MEMBRANE PROTEIN"/>
    <property type="match status" value="1"/>
</dbReference>
<protein>
    <submittedName>
        <fullName evidence="3">Transposase</fullName>
    </submittedName>
</protein>
<feature type="domain" description="VanZ-like" evidence="2">
    <location>
        <begin position="55"/>
        <end position="173"/>
    </location>
</feature>
<dbReference type="GeneID" id="61000237"/>
<evidence type="ECO:0000313" key="3">
    <source>
        <dbReference type="EMBL" id="GEL80639.1"/>
    </source>
</evidence>
<evidence type="ECO:0000256" key="1">
    <source>
        <dbReference type="SAM" id="Phobius"/>
    </source>
</evidence>
<dbReference type="PANTHER" id="PTHR36834">
    <property type="entry name" value="MEMBRANE PROTEIN-RELATED"/>
    <property type="match status" value="1"/>
</dbReference>